<keyword evidence="2" id="KW-1185">Reference proteome</keyword>
<evidence type="ECO:0000313" key="1">
    <source>
        <dbReference type="EMBL" id="GBO25351.1"/>
    </source>
</evidence>
<name>A0A4Y2VL46_ARAVE</name>
<dbReference type="Proteomes" id="UP000499080">
    <property type="component" value="Unassembled WGS sequence"/>
</dbReference>
<accession>A0A4Y2VL46</accession>
<evidence type="ECO:0000313" key="2">
    <source>
        <dbReference type="Proteomes" id="UP000499080"/>
    </source>
</evidence>
<dbReference type="EMBL" id="BGPR01048341">
    <property type="protein sequence ID" value="GBO25351.1"/>
    <property type="molecule type" value="Genomic_DNA"/>
</dbReference>
<dbReference type="AlphaFoldDB" id="A0A4Y2VL46"/>
<protein>
    <submittedName>
        <fullName evidence="1">Uncharacterized protein</fullName>
    </submittedName>
</protein>
<gene>
    <name evidence="1" type="ORF">AVEN_11431_1</name>
</gene>
<sequence length="199" mass="22605">MPLLIHRQKLSKPPLILKVKFAEFIKENPVPPEMIISKTNIDQMFPLCALQHLVKNGKVYVDGRNWCSLNNGKEFFSDSIDGNSQKTFSNSKNTSDASTSFINNTFSLGNKELDKNLSDVSVDLTDRPISPEVPLNVPSRNRDEDAIDKQQLEFMKDGNAVAEPSTIRPDSIRRGEKRPDACYLSPKKFKRKSHLIRHH</sequence>
<reference evidence="1 2" key="1">
    <citation type="journal article" date="2019" name="Sci. Rep.">
        <title>Orb-weaving spider Araneus ventricosus genome elucidates the spidroin gene catalogue.</title>
        <authorList>
            <person name="Kono N."/>
            <person name="Nakamura H."/>
            <person name="Ohtoshi R."/>
            <person name="Moran D.A.P."/>
            <person name="Shinohara A."/>
            <person name="Yoshida Y."/>
            <person name="Fujiwara M."/>
            <person name="Mori M."/>
            <person name="Tomita M."/>
            <person name="Arakawa K."/>
        </authorList>
    </citation>
    <scope>NUCLEOTIDE SEQUENCE [LARGE SCALE GENOMIC DNA]</scope>
</reference>
<proteinExistence type="predicted"/>
<organism evidence="1 2">
    <name type="scientific">Araneus ventricosus</name>
    <name type="common">Orbweaver spider</name>
    <name type="synonym">Epeira ventricosa</name>
    <dbReference type="NCBI Taxonomy" id="182803"/>
    <lineage>
        <taxon>Eukaryota</taxon>
        <taxon>Metazoa</taxon>
        <taxon>Ecdysozoa</taxon>
        <taxon>Arthropoda</taxon>
        <taxon>Chelicerata</taxon>
        <taxon>Arachnida</taxon>
        <taxon>Araneae</taxon>
        <taxon>Araneomorphae</taxon>
        <taxon>Entelegynae</taxon>
        <taxon>Araneoidea</taxon>
        <taxon>Araneidae</taxon>
        <taxon>Araneus</taxon>
    </lineage>
</organism>
<comment type="caution">
    <text evidence="1">The sequence shown here is derived from an EMBL/GenBank/DDBJ whole genome shotgun (WGS) entry which is preliminary data.</text>
</comment>